<name>A0A967K8P1_9PROT</name>
<keyword evidence="1" id="KW-0812">Transmembrane</keyword>
<organism evidence="2 3">
    <name type="scientific">Pelagibius litoralis</name>
    <dbReference type="NCBI Taxonomy" id="374515"/>
    <lineage>
        <taxon>Bacteria</taxon>
        <taxon>Pseudomonadati</taxon>
        <taxon>Pseudomonadota</taxon>
        <taxon>Alphaproteobacteria</taxon>
        <taxon>Rhodospirillales</taxon>
        <taxon>Rhodovibrionaceae</taxon>
        <taxon>Pelagibius</taxon>
    </lineage>
</organism>
<dbReference type="EMBL" id="JAAQPH010000014">
    <property type="protein sequence ID" value="NIA70558.1"/>
    <property type="molecule type" value="Genomic_DNA"/>
</dbReference>
<evidence type="ECO:0000256" key="1">
    <source>
        <dbReference type="SAM" id="Phobius"/>
    </source>
</evidence>
<gene>
    <name evidence="2" type="ORF">HBA54_18335</name>
</gene>
<protein>
    <submittedName>
        <fullName evidence="2">Uncharacterized protein</fullName>
    </submittedName>
</protein>
<sequence>MLLNRTPKMKPNRHKMALLTWLVVYPLITTLLALLEPLVGSLALPLRTLLLSAIMVPAMVYLALPFVTTRLNGWLTATKET</sequence>
<dbReference type="RefSeq" id="WP_167227275.1">
    <property type="nucleotide sequence ID" value="NZ_JAAQPH010000014.1"/>
</dbReference>
<proteinExistence type="predicted"/>
<reference evidence="2" key="1">
    <citation type="submission" date="2020-03" db="EMBL/GenBank/DDBJ databases">
        <title>Genome of Pelagibius litoralis DSM 21314T.</title>
        <authorList>
            <person name="Wang G."/>
        </authorList>
    </citation>
    <scope>NUCLEOTIDE SEQUENCE</scope>
    <source>
        <strain evidence="2">DSM 21314</strain>
    </source>
</reference>
<keyword evidence="1" id="KW-0472">Membrane</keyword>
<feature type="transmembrane region" description="Helical" evidence="1">
    <location>
        <begin position="49"/>
        <end position="67"/>
    </location>
</feature>
<comment type="caution">
    <text evidence="2">The sequence shown here is derived from an EMBL/GenBank/DDBJ whole genome shotgun (WGS) entry which is preliminary data.</text>
</comment>
<evidence type="ECO:0000313" key="2">
    <source>
        <dbReference type="EMBL" id="NIA70558.1"/>
    </source>
</evidence>
<dbReference type="AlphaFoldDB" id="A0A967K8P1"/>
<keyword evidence="3" id="KW-1185">Reference proteome</keyword>
<evidence type="ECO:0000313" key="3">
    <source>
        <dbReference type="Proteomes" id="UP000761264"/>
    </source>
</evidence>
<accession>A0A967K8P1</accession>
<keyword evidence="1" id="KW-1133">Transmembrane helix</keyword>
<dbReference type="Proteomes" id="UP000761264">
    <property type="component" value="Unassembled WGS sequence"/>
</dbReference>